<dbReference type="AlphaFoldDB" id="C0CTG6"/>
<sequence length="42" mass="4332">MRFRKTRCKSNAPSGAETAPGSALPGNIMPKGAGQSTACAFY</sequence>
<comment type="caution">
    <text evidence="2">The sequence shown here is derived from an EMBL/GenBank/DDBJ whole genome shotgun (WGS) entry which is preliminary data.</text>
</comment>
<feature type="region of interest" description="Disordered" evidence="1">
    <location>
        <begin position="1"/>
        <end position="42"/>
    </location>
</feature>
<protein>
    <submittedName>
        <fullName evidence="2">Uncharacterized protein</fullName>
    </submittedName>
</protein>
<dbReference type="EMBL" id="ACCJ01000016">
    <property type="protein sequence ID" value="EEG57622.1"/>
    <property type="molecule type" value="Genomic_DNA"/>
</dbReference>
<organism evidence="2 3">
    <name type="scientific">[Clostridium] asparagiforme DSM 15981</name>
    <dbReference type="NCBI Taxonomy" id="518636"/>
    <lineage>
        <taxon>Bacteria</taxon>
        <taxon>Bacillati</taxon>
        <taxon>Bacillota</taxon>
        <taxon>Clostridia</taxon>
        <taxon>Lachnospirales</taxon>
        <taxon>Lachnospiraceae</taxon>
        <taxon>Enterocloster</taxon>
    </lineage>
</organism>
<accession>C0CTG6</accession>
<reference evidence="2 3" key="2">
    <citation type="submission" date="2009-02" db="EMBL/GenBank/DDBJ databases">
        <title>Draft genome sequence of Clostridium asparagiforme (DSM 15981).</title>
        <authorList>
            <person name="Sudarsanam P."/>
            <person name="Ley R."/>
            <person name="Guruge J."/>
            <person name="Turnbaugh P.J."/>
            <person name="Mahowald M."/>
            <person name="Liep D."/>
            <person name="Gordon J."/>
        </authorList>
    </citation>
    <scope>NUCLEOTIDE SEQUENCE [LARGE SCALE GENOMIC DNA]</scope>
    <source>
        <strain evidence="2 3">DSM 15981</strain>
    </source>
</reference>
<dbReference type="HOGENOM" id="CLU_3249279_0_0_9"/>
<reference evidence="2 3" key="1">
    <citation type="submission" date="2009-01" db="EMBL/GenBank/DDBJ databases">
        <authorList>
            <person name="Fulton L."/>
            <person name="Clifton S."/>
            <person name="Fulton B."/>
            <person name="Xu J."/>
            <person name="Minx P."/>
            <person name="Pepin K.H."/>
            <person name="Johnson M."/>
            <person name="Bhonagiri V."/>
            <person name="Nash W.E."/>
            <person name="Mardis E.R."/>
            <person name="Wilson R.K."/>
        </authorList>
    </citation>
    <scope>NUCLEOTIDE SEQUENCE [LARGE SCALE GENOMIC DNA]</scope>
    <source>
        <strain evidence="2 3">DSM 15981</strain>
    </source>
</reference>
<proteinExistence type="predicted"/>
<name>C0CTG6_9FIRM</name>
<gene>
    <name evidence="2" type="ORF">CLOSTASPAR_00264</name>
</gene>
<evidence type="ECO:0000256" key="1">
    <source>
        <dbReference type="SAM" id="MobiDB-lite"/>
    </source>
</evidence>
<dbReference type="Proteomes" id="UP000004756">
    <property type="component" value="Unassembled WGS sequence"/>
</dbReference>
<keyword evidence="3" id="KW-1185">Reference proteome</keyword>
<evidence type="ECO:0000313" key="3">
    <source>
        <dbReference type="Proteomes" id="UP000004756"/>
    </source>
</evidence>
<evidence type="ECO:0000313" key="2">
    <source>
        <dbReference type="EMBL" id="EEG57622.1"/>
    </source>
</evidence>